<feature type="region of interest" description="Disordered" evidence="1">
    <location>
        <begin position="179"/>
        <end position="227"/>
    </location>
</feature>
<keyword evidence="2" id="KW-0732">Signal</keyword>
<name>A0ABP1R1P0_9HEXA</name>
<reference evidence="3 4" key="1">
    <citation type="submission" date="2024-08" db="EMBL/GenBank/DDBJ databases">
        <authorList>
            <person name="Cucini C."/>
            <person name="Frati F."/>
        </authorList>
    </citation>
    <scope>NUCLEOTIDE SEQUENCE [LARGE SCALE GENOMIC DNA]</scope>
</reference>
<feature type="signal peptide" evidence="2">
    <location>
        <begin position="1"/>
        <end position="23"/>
    </location>
</feature>
<dbReference type="EMBL" id="CAXLJM020000049">
    <property type="protein sequence ID" value="CAL8113998.1"/>
    <property type="molecule type" value="Genomic_DNA"/>
</dbReference>
<proteinExistence type="predicted"/>
<accession>A0ABP1R1P0</accession>
<gene>
    <name evidence="3" type="ORF">ODALV1_LOCUS16268</name>
</gene>
<protein>
    <submittedName>
        <fullName evidence="3">Uncharacterized protein</fullName>
    </submittedName>
</protein>
<sequence length="227" mass="24236">MWAKSVTQFLIIQAMLILQISYGKPTSEEFFSLNTTDKLPEIEREDVNSSYQASVSILLTVLSPNDTVATTALIANTNSTSEPEYDDYNATSHTLSEMEEDDLGSFSINGSSNATHSSLLPLLITDEMEMADSLDDSVTATLMLQEDHSSNVGSTTTTSSSSAVDDDGDSIIIASMSSNLSQDTAQPPSPSPNSATVATENSDEESSRSGYSSSSESSLLPYVEILL</sequence>
<comment type="caution">
    <text evidence="3">The sequence shown here is derived from an EMBL/GenBank/DDBJ whole genome shotgun (WGS) entry which is preliminary data.</text>
</comment>
<feature type="chain" id="PRO_5046217300" evidence="2">
    <location>
        <begin position="24"/>
        <end position="227"/>
    </location>
</feature>
<evidence type="ECO:0000313" key="4">
    <source>
        <dbReference type="Proteomes" id="UP001642540"/>
    </source>
</evidence>
<evidence type="ECO:0000256" key="1">
    <source>
        <dbReference type="SAM" id="MobiDB-lite"/>
    </source>
</evidence>
<evidence type="ECO:0000256" key="2">
    <source>
        <dbReference type="SAM" id="SignalP"/>
    </source>
</evidence>
<feature type="region of interest" description="Disordered" evidence="1">
    <location>
        <begin position="146"/>
        <end position="167"/>
    </location>
</feature>
<keyword evidence="4" id="KW-1185">Reference proteome</keyword>
<feature type="compositionally biased region" description="Low complexity" evidence="1">
    <location>
        <begin position="208"/>
        <end position="218"/>
    </location>
</feature>
<organism evidence="3 4">
    <name type="scientific">Orchesella dallaii</name>
    <dbReference type="NCBI Taxonomy" id="48710"/>
    <lineage>
        <taxon>Eukaryota</taxon>
        <taxon>Metazoa</taxon>
        <taxon>Ecdysozoa</taxon>
        <taxon>Arthropoda</taxon>
        <taxon>Hexapoda</taxon>
        <taxon>Collembola</taxon>
        <taxon>Entomobryomorpha</taxon>
        <taxon>Entomobryoidea</taxon>
        <taxon>Orchesellidae</taxon>
        <taxon>Orchesellinae</taxon>
        <taxon>Orchesella</taxon>
    </lineage>
</organism>
<evidence type="ECO:0000313" key="3">
    <source>
        <dbReference type="EMBL" id="CAL8113998.1"/>
    </source>
</evidence>
<dbReference type="Proteomes" id="UP001642540">
    <property type="component" value="Unassembled WGS sequence"/>
</dbReference>
<feature type="compositionally biased region" description="Low complexity" evidence="1">
    <location>
        <begin position="150"/>
        <end position="163"/>
    </location>
</feature>
<feature type="compositionally biased region" description="Polar residues" evidence="1">
    <location>
        <begin position="179"/>
        <end position="200"/>
    </location>
</feature>